<keyword evidence="2" id="KW-1185">Reference proteome</keyword>
<evidence type="ECO:0008006" key="3">
    <source>
        <dbReference type="Google" id="ProtNLM"/>
    </source>
</evidence>
<dbReference type="OrthoDB" id="7573169at2"/>
<evidence type="ECO:0000313" key="2">
    <source>
        <dbReference type="Proteomes" id="UP000318055"/>
    </source>
</evidence>
<dbReference type="RefSeq" id="WP_145844452.1">
    <property type="nucleotide sequence ID" value="NZ_CP042239.1"/>
</dbReference>
<gene>
    <name evidence="1" type="ORF">FPZ54_01465</name>
</gene>
<evidence type="ECO:0000313" key="1">
    <source>
        <dbReference type="EMBL" id="QDX24832.1"/>
    </source>
</evidence>
<dbReference type="Proteomes" id="UP000318055">
    <property type="component" value="Chromosome"/>
</dbReference>
<proteinExistence type="predicted"/>
<organism evidence="1 2">
    <name type="scientific">Sphingomonas suaedae</name>
    <dbReference type="NCBI Taxonomy" id="2599297"/>
    <lineage>
        <taxon>Bacteria</taxon>
        <taxon>Pseudomonadati</taxon>
        <taxon>Pseudomonadota</taxon>
        <taxon>Alphaproteobacteria</taxon>
        <taxon>Sphingomonadales</taxon>
        <taxon>Sphingomonadaceae</taxon>
        <taxon>Sphingomonas</taxon>
    </lineage>
</organism>
<name>A0A518RBH6_9SPHN</name>
<dbReference type="AlphaFoldDB" id="A0A518RBH6"/>
<accession>A0A518RBH6</accession>
<sequence length="95" mass="10481">MQTERVTFLTSAEQKAALDAFAASNGMSVGHVVREAASQYIGQPTAEEQAELAMLIEQANEAIPKMRASLDNMIETMDRTHRKVDAFLRDAGIRK</sequence>
<reference evidence="1 2" key="1">
    <citation type="submission" date="2019-07" db="EMBL/GenBank/DDBJ databases">
        <title>Sphingomonas alkalisoli sp. nov., isolated from rhizosphere soil of Suaedae salsa.</title>
        <authorList>
            <person name="Zhang H."/>
            <person name="Xu L."/>
            <person name="Zhang J.-X."/>
            <person name="Sun J.-Q."/>
        </authorList>
    </citation>
    <scope>NUCLEOTIDE SEQUENCE [LARGE SCALE GENOMIC DNA]</scope>
    <source>
        <strain evidence="1 2">XS-10</strain>
    </source>
</reference>
<dbReference type="KEGG" id="ssua:FPZ54_01465"/>
<dbReference type="EMBL" id="CP042239">
    <property type="protein sequence ID" value="QDX24832.1"/>
    <property type="molecule type" value="Genomic_DNA"/>
</dbReference>
<protein>
    <recommendedName>
        <fullName evidence="3">Ribbon-helix-helix protein, CopG family</fullName>
    </recommendedName>
</protein>